<dbReference type="Gene3D" id="3.30.70.1560">
    <property type="entry name" value="Alpha-L RNA-binding motif"/>
    <property type="match status" value="1"/>
</dbReference>
<keyword evidence="10" id="KW-1185">Reference proteome</keyword>
<gene>
    <name evidence="9" type="ORF">A8C75_22215</name>
</gene>
<dbReference type="GO" id="GO:0160136">
    <property type="term" value="F:16S rRNA pseudouridine(516) synthase activity"/>
    <property type="evidence" value="ECO:0007669"/>
    <property type="project" value="UniProtKB-EC"/>
</dbReference>
<dbReference type="Gene3D" id="3.10.290.10">
    <property type="entry name" value="RNA-binding S4 domain"/>
    <property type="match status" value="1"/>
</dbReference>
<dbReference type="CDD" id="cd02553">
    <property type="entry name" value="PseudoU_synth_RsuA"/>
    <property type="match status" value="1"/>
</dbReference>
<comment type="catalytic activity">
    <reaction evidence="4">
        <text>uridine(516) in 16S rRNA = pseudouridine(516) in 16S rRNA</text>
        <dbReference type="Rhea" id="RHEA:38867"/>
        <dbReference type="Rhea" id="RHEA-COMP:10089"/>
        <dbReference type="Rhea" id="RHEA-COMP:10090"/>
        <dbReference type="ChEBI" id="CHEBI:65314"/>
        <dbReference type="ChEBI" id="CHEBI:65315"/>
        <dbReference type="EC" id="5.4.99.19"/>
    </reaction>
</comment>
<dbReference type="PANTHER" id="PTHR47683">
    <property type="entry name" value="PSEUDOURIDINE SYNTHASE FAMILY PROTEIN-RELATED"/>
    <property type="match status" value="1"/>
</dbReference>
<dbReference type="FunFam" id="3.30.70.1560:FF:000001">
    <property type="entry name" value="Pseudouridine synthase"/>
    <property type="match status" value="1"/>
</dbReference>
<dbReference type="PROSITE" id="PS50889">
    <property type="entry name" value="S4"/>
    <property type="match status" value="1"/>
</dbReference>
<dbReference type="EC" id="5.4.99.-" evidence="7"/>
<organism evidence="9 10">
    <name type="scientific">Marinobacterium aestuarii</name>
    <dbReference type="NCBI Taxonomy" id="1821621"/>
    <lineage>
        <taxon>Bacteria</taxon>
        <taxon>Pseudomonadati</taxon>
        <taxon>Pseudomonadota</taxon>
        <taxon>Gammaproteobacteria</taxon>
        <taxon>Oceanospirillales</taxon>
        <taxon>Oceanospirillaceae</taxon>
        <taxon>Marinobacterium</taxon>
    </lineage>
</organism>
<evidence type="ECO:0000259" key="8">
    <source>
        <dbReference type="SMART" id="SM00363"/>
    </source>
</evidence>
<dbReference type="InterPro" id="IPR050343">
    <property type="entry name" value="RsuA_PseudoU_synthase"/>
</dbReference>
<evidence type="ECO:0000256" key="6">
    <source>
        <dbReference type="PROSITE-ProRule" id="PRU00182"/>
    </source>
</evidence>
<dbReference type="GO" id="GO:0003723">
    <property type="term" value="F:RNA binding"/>
    <property type="evidence" value="ECO:0007669"/>
    <property type="project" value="UniProtKB-KW"/>
</dbReference>
<dbReference type="Pfam" id="PF00849">
    <property type="entry name" value="PseudoU_synth_2"/>
    <property type="match status" value="1"/>
</dbReference>
<dbReference type="GO" id="GO:0000455">
    <property type="term" value="P:enzyme-directed rRNA pseudouridine synthesis"/>
    <property type="evidence" value="ECO:0007669"/>
    <property type="project" value="UniProtKB-ARBA"/>
</dbReference>
<evidence type="ECO:0000256" key="5">
    <source>
        <dbReference type="ARBA" id="ARBA00037590"/>
    </source>
</evidence>
<dbReference type="InterPro" id="IPR002942">
    <property type="entry name" value="S4_RNA-bd"/>
</dbReference>
<reference evidence="10" key="1">
    <citation type="submission" date="2016-05" db="EMBL/GenBank/DDBJ databases">
        <authorList>
            <person name="Baek K."/>
            <person name="Yang S.-J."/>
        </authorList>
    </citation>
    <scope>NUCLEOTIDE SEQUENCE [LARGE SCALE GENOMIC DNA]</scope>
    <source>
        <strain evidence="10">ST58-10</strain>
    </source>
</reference>
<dbReference type="InterPro" id="IPR020094">
    <property type="entry name" value="TruA/RsuA/RluB/E/F_N"/>
</dbReference>
<dbReference type="OrthoDB" id="9807213at2"/>
<reference evidence="9 10" key="2">
    <citation type="journal article" date="2018" name="Int. J. Syst. Evol. Microbiol.">
        <title>Marinobacterium aestuarii sp. nov., a benzene-degrading marine bacterium isolated from estuary sediment.</title>
        <authorList>
            <person name="Bae S.S."/>
            <person name="Jung J."/>
            <person name="Chung D."/>
            <person name="Baek K."/>
        </authorList>
    </citation>
    <scope>NUCLEOTIDE SEQUENCE [LARGE SCALE GENOMIC DNA]</scope>
    <source>
        <strain evidence="9 10">ST58-10</strain>
    </source>
</reference>
<dbReference type="InterPro" id="IPR018496">
    <property type="entry name" value="PsdUridine_synth_RsuA/RluB_CS"/>
</dbReference>
<dbReference type="AlphaFoldDB" id="A0A1A9F416"/>
<dbReference type="Proteomes" id="UP000078070">
    <property type="component" value="Chromosome"/>
</dbReference>
<dbReference type="SMART" id="SM00363">
    <property type="entry name" value="S4"/>
    <property type="match status" value="1"/>
</dbReference>
<dbReference type="KEGG" id="mars:A8C75_22215"/>
<evidence type="ECO:0000256" key="2">
    <source>
        <dbReference type="ARBA" id="ARBA00022884"/>
    </source>
</evidence>
<protein>
    <recommendedName>
        <fullName evidence="7">Pseudouridine synthase</fullName>
        <ecNumber evidence="7">5.4.99.-</ecNumber>
    </recommendedName>
</protein>
<dbReference type="GO" id="GO:0005829">
    <property type="term" value="C:cytosol"/>
    <property type="evidence" value="ECO:0007669"/>
    <property type="project" value="UniProtKB-ARBA"/>
</dbReference>
<accession>A0A1A9F416</accession>
<evidence type="ECO:0000256" key="1">
    <source>
        <dbReference type="ARBA" id="ARBA00008348"/>
    </source>
</evidence>
<evidence type="ECO:0000313" key="9">
    <source>
        <dbReference type="EMBL" id="ANG64925.1"/>
    </source>
</evidence>
<dbReference type="InterPro" id="IPR036986">
    <property type="entry name" value="S4_RNA-bd_sf"/>
</dbReference>
<dbReference type="NCBIfam" id="TIGR00093">
    <property type="entry name" value="pseudouridine synthase"/>
    <property type="match status" value="1"/>
</dbReference>
<keyword evidence="2 6" id="KW-0694">RNA-binding</keyword>
<dbReference type="InterPro" id="IPR020103">
    <property type="entry name" value="PsdUridine_synth_cat_dom_sf"/>
</dbReference>
<dbReference type="InterPro" id="IPR000748">
    <property type="entry name" value="PsdUridine_synth_RsuA/RluB/E/F"/>
</dbReference>
<evidence type="ECO:0000313" key="10">
    <source>
        <dbReference type="Proteomes" id="UP000078070"/>
    </source>
</evidence>
<evidence type="ECO:0000256" key="7">
    <source>
        <dbReference type="RuleBase" id="RU003887"/>
    </source>
</evidence>
<dbReference type="RefSeq" id="WP_067386653.1">
    <property type="nucleotide sequence ID" value="NZ_CP015839.1"/>
</dbReference>
<dbReference type="CDD" id="cd00165">
    <property type="entry name" value="S4"/>
    <property type="match status" value="1"/>
</dbReference>
<dbReference type="SUPFAM" id="SSF55120">
    <property type="entry name" value="Pseudouridine synthase"/>
    <property type="match status" value="1"/>
</dbReference>
<comment type="similarity">
    <text evidence="1 7">Belongs to the pseudouridine synthase RsuA family.</text>
</comment>
<dbReference type="Gene3D" id="3.30.70.580">
    <property type="entry name" value="Pseudouridine synthase I, catalytic domain, N-terminal subdomain"/>
    <property type="match status" value="1"/>
</dbReference>
<dbReference type="STRING" id="1821621.A8C75_22215"/>
<keyword evidence="3 7" id="KW-0413">Isomerase</keyword>
<dbReference type="SUPFAM" id="SSF55174">
    <property type="entry name" value="Alpha-L RNA-binding motif"/>
    <property type="match status" value="1"/>
</dbReference>
<dbReference type="PROSITE" id="PS01149">
    <property type="entry name" value="PSI_RSU"/>
    <property type="match status" value="1"/>
</dbReference>
<dbReference type="PANTHER" id="PTHR47683:SF4">
    <property type="entry name" value="PSEUDOURIDINE SYNTHASE"/>
    <property type="match status" value="1"/>
</dbReference>
<evidence type="ECO:0000256" key="4">
    <source>
        <dbReference type="ARBA" id="ARBA00036749"/>
    </source>
</evidence>
<dbReference type="InterPro" id="IPR006145">
    <property type="entry name" value="PsdUridine_synth_RsuA/RluA"/>
</dbReference>
<comment type="function">
    <text evidence="5">Responsible for synthesis of pseudouridine from uracil-516 in 16S ribosomal RNA.</text>
</comment>
<sequence>MRLDKYLSQATGISRKEIHRIMHRGEVSLNGSETLNPAQHIEPGVDSVCLNGEPIGAPGPRYLMLYKPEGYVSASDDPSHPTINSLVDIPRNDELHCCGRLDIDATGLILLTDDGKWSHRITSPRHKLPKRYRVETADPIDASAVQAFLDGLKLHGEHKLTKPAELDILSPNEAIVYLTEGRYHQVKRMFAALGNRVTALHREQIGPISLDPALSPGEYRELTVAEIASIKP</sequence>
<dbReference type="InterPro" id="IPR042092">
    <property type="entry name" value="PsdUridine_s_RsuA/RluB/E/F_cat"/>
</dbReference>
<feature type="domain" description="RNA-binding S4" evidence="8">
    <location>
        <begin position="1"/>
        <end position="60"/>
    </location>
</feature>
<evidence type="ECO:0000256" key="3">
    <source>
        <dbReference type="ARBA" id="ARBA00023235"/>
    </source>
</evidence>
<dbReference type="EMBL" id="CP015839">
    <property type="protein sequence ID" value="ANG64925.1"/>
    <property type="molecule type" value="Genomic_DNA"/>
</dbReference>
<name>A0A1A9F416_9GAMM</name>
<proteinExistence type="inferred from homology"/>